<dbReference type="EC" id="1.5.5.2" evidence="2"/>
<evidence type="ECO:0000256" key="3">
    <source>
        <dbReference type="ARBA" id="ARBA00022630"/>
    </source>
</evidence>
<keyword evidence="6 12" id="KW-0560">Oxidoreductase</keyword>
<comment type="cofactor">
    <cofactor evidence="10">
        <name>FAD</name>
        <dbReference type="ChEBI" id="CHEBI:57692"/>
    </cofactor>
    <text evidence="10">Binds 1 FAD per subunit.</text>
</comment>
<dbReference type="Proteomes" id="UP000194154">
    <property type="component" value="Chromosome"/>
</dbReference>
<evidence type="ECO:0000259" key="11">
    <source>
        <dbReference type="Pfam" id="PF01619"/>
    </source>
</evidence>
<evidence type="ECO:0000256" key="6">
    <source>
        <dbReference type="ARBA" id="ARBA00023002"/>
    </source>
</evidence>
<evidence type="ECO:0000256" key="7">
    <source>
        <dbReference type="ARBA" id="ARBA00023062"/>
    </source>
</evidence>
<dbReference type="UniPathway" id="UPA00261">
    <property type="reaction ID" value="UER00373"/>
</dbReference>
<keyword evidence="5 10" id="KW-0274">FAD</keyword>
<gene>
    <name evidence="12" type="primary">fadM</name>
    <name evidence="12" type="ORF">MCCS_18690</name>
</gene>
<keyword evidence="4 10" id="KW-0547">Nucleotide-binding</keyword>
<dbReference type="PANTHER" id="PTHR13914">
    <property type="entry name" value="PROLINE OXIDASE"/>
    <property type="match status" value="1"/>
</dbReference>
<evidence type="ECO:0000256" key="10">
    <source>
        <dbReference type="PIRSR" id="PIRSR000196-2"/>
    </source>
</evidence>
<feature type="binding site" evidence="9">
    <location>
        <position position="286"/>
    </location>
    <ligand>
        <name>substrate</name>
    </ligand>
</feature>
<dbReference type="STRING" id="1855823.MCCS_18690"/>
<dbReference type="InterPro" id="IPR002872">
    <property type="entry name" value="Proline_DH_dom"/>
</dbReference>
<dbReference type="AlphaFoldDB" id="A0A1W7ACZ9"/>
<dbReference type="InterPro" id="IPR015659">
    <property type="entry name" value="Proline_oxidase"/>
</dbReference>
<comment type="pathway">
    <text evidence="1">Amino-acid degradation; L-proline degradation into L-glutamate; L-glutamate from L-proline: step 1/2.</text>
</comment>
<comment type="catalytic activity">
    <reaction evidence="8">
        <text>L-proline + a quinone = (S)-1-pyrroline-5-carboxylate + a quinol + H(+)</text>
        <dbReference type="Rhea" id="RHEA:23784"/>
        <dbReference type="ChEBI" id="CHEBI:15378"/>
        <dbReference type="ChEBI" id="CHEBI:17388"/>
        <dbReference type="ChEBI" id="CHEBI:24646"/>
        <dbReference type="ChEBI" id="CHEBI:60039"/>
        <dbReference type="ChEBI" id="CHEBI:132124"/>
        <dbReference type="EC" id="1.5.5.2"/>
    </reaction>
</comment>
<dbReference type="EMBL" id="CP021059">
    <property type="protein sequence ID" value="ARQ07497.1"/>
    <property type="molecule type" value="Genomic_DNA"/>
</dbReference>
<sequence length="330" mass="37417">MGLTRDFFIKLSENETLNTAAKKYGLALGAHKVVAGTDVETTIESIRELNAQNISATVDNLGEFVFSKEEATAAKNNILEMIQAIYDAGVDAHMSIKLTQIGLDVDPEFCYENVREILMKAYECGNMHVNMDTEDYNHTVQTFEMLDRLKGEFKNVGTVIQGYLFRASEEIDKYQDVRLRLVKGAYKEDASVAYQSKEDIDANYIKIIEQRLLNAKAMTSIATHDHNIIDHVKKFIAQHNLNKDLIEFQMLYGFRSELQVEIANSGYNFCTYVPYGQDWYGYFMRRLAERPQNLQLVYKSIATPEVKKNAGIAAGAAVGVFALSKLLRRK</sequence>
<reference evidence="12 13" key="1">
    <citation type="journal article" date="2017" name="Int. J. Syst. Evol. Microbiol.">
        <title>Macrococcus canis sp. nov., a skin bacterium associated with infections in dogs.</title>
        <authorList>
            <person name="Gobeli Brawand S."/>
            <person name="Cotting K."/>
            <person name="Gomez-Sanz E."/>
            <person name="Collaud A."/>
            <person name="Thomann A."/>
            <person name="Brodard I."/>
            <person name="Rodriguez-Campos S."/>
            <person name="Strauss C."/>
            <person name="Perreten V."/>
        </authorList>
    </citation>
    <scope>NUCLEOTIDE SEQUENCE [LARGE SCALE GENOMIC DNA]</scope>
    <source>
        <strain evidence="12 13">KM45013</strain>
    </source>
</reference>
<dbReference type="GO" id="GO:0004657">
    <property type="term" value="F:proline dehydrogenase activity"/>
    <property type="evidence" value="ECO:0007669"/>
    <property type="project" value="UniProtKB-EC"/>
</dbReference>
<dbReference type="GO" id="GO:0000166">
    <property type="term" value="F:nucleotide binding"/>
    <property type="evidence" value="ECO:0007669"/>
    <property type="project" value="UniProtKB-KW"/>
</dbReference>
<dbReference type="OrthoDB" id="9773461at2"/>
<dbReference type="PIRSF" id="PIRSF000196">
    <property type="entry name" value="Pro_dehydrog"/>
    <property type="match status" value="1"/>
</dbReference>
<feature type="binding site" evidence="9">
    <location>
        <position position="285"/>
    </location>
    <ligand>
        <name>substrate</name>
    </ligand>
</feature>
<dbReference type="InterPro" id="IPR008219">
    <property type="entry name" value="PRODH_bac_arc"/>
</dbReference>
<evidence type="ECO:0000256" key="2">
    <source>
        <dbReference type="ARBA" id="ARBA00012695"/>
    </source>
</evidence>
<evidence type="ECO:0000256" key="4">
    <source>
        <dbReference type="ARBA" id="ARBA00022741"/>
    </source>
</evidence>
<feature type="binding site" evidence="10">
    <location>
        <begin position="223"/>
        <end position="224"/>
    </location>
    <ligand>
        <name>FAD</name>
        <dbReference type="ChEBI" id="CHEBI:57692"/>
    </ligand>
</feature>
<dbReference type="KEGG" id="mcak:MCCS_18690"/>
<accession>A0A1W7ACZ9</accession>
<dbReference type="GeneID" id="35295962"/>
<dbReference type="PANTHER" id="PTHR13914:SF0">
    <property type="entry name" value="PROLINE DEHYDROGENASE 1, MITOCHONDRIAL"/>
    <property type="match status" value="1"/>
</dbReference>
<dbReference type="RefSeq" id="WP_086043050.1">
    <property type="nucleotide sequence ID" value="NZ_CBCRZA010000004.1"/>
</dbReference>
<dbReference type="Pfam" id="PF01619">
    <property type="entry name" value="Pro_dh"/>
    <property type="match status" value="1"/>
</dbReference>
<feature type="domain" description="Proline dehydrogenase" evidence="11">
    <location>
        <begin position="43"/>
        <end position="293"/>
    </location>
</feature>
<evidence type="ECO:0000313" key="12">
    <source>
        <dbReference type="EMBL" id="ARQ07497.1"/>
    </source>
</evidence>
<feature type="binding site" evidence="10">
    <location>
        <begin position="183"/>
        <end position="185"/>
    </location>
    <ligand>
        <name>FAD</name>
        <dbReference type="ChEBI" id="CHEBI:57692"/>
    </ligand>
</feature>
<evidence type="ECO:0000256" key="5">
    <source>
        <dbReference type="ARBA" id="ARBA00022827"/>
    </source>
</evidence>
<proteinExistence type="predicted"/>
<dbReference type="SUPFAM" id="SSF51730">
    <property type="entry name" value="FAD-linked oxidoreductase"/>
    <property type="match status" value="1"/>
</dbReference>
<keyword evidence="13" id="KW-1185">Reference proteome</keyword>
<feature type="binding site" evidence="10">
    <location>
        <position position="197"/>
    </location>
    <ligand>
        <name>FAD</name>
        <dbReference type="ChEBI" id="CHEBI:57692"/>
    </ligand>
</feature>
<dbReference type="Gene3D" id="3.20.20.220">
    <property type="match status" value="1"/>
</dbReference>
<feature type="binding site" evidence="9">
    <location>
        <position position="97"/>
    </location>
    <ligand>
        <name>substrate</name>
    </ligand>
</feature>
<keyword evidence="7" id="KW-0642">Proline metabolism</keyword>
<keyword evidence="3" id="KW-0285">Flavoprotein</keyword>
<evidence type="ECO:0000256" key="8">
    <source>
        <dbReference type="ARBA" id="ARBA00048779"/>
    </source>
</evidence>
<feature type="binding site" evidence="10">
    <location>
        <position position="161"/>
    </location>
    <ligand>
        <name>FAD</name>
        <dbReference type="ChEBI" id="CHEBI:57692"/>
    </ligand>
</feature>
<evidence type="ECO:0000256" key="1">
    <source>
        <dbReference type="ARBA" id="ARBA00004739"/>
    </source>
</evidence>
<dbReference type="GO" id="GO:0010133">
    <property type="term" value="P:L-proline catabolic process to L-glutamate"/>
    <property type="evidence" value="ECO:0007669"/>
    <property type="project" value="UniProtKB-UniPathway"/>
</dbReference>
<name>A0A1W7ACZ9_9STAP</name>
<evidence type="ECO:0000256" key="9">
    <source>
        <dbReference type="PIRSR" id="PIRSR000196-1"/>
    </source>
</evidence>
<organism evidence="12 13">
    <name type="scientific">Macrococcoides canis</name>
    <dbReference type="NCBI Taxonomy" id="1855823"/>
    <lineage>
        <taxon>Bacteria</taxon>
        <taxon>Bacillati</taxon>
        <taxon>Bacillota</taxon>
        <taxon>Bacilli</taxon>
        <taxon>Bacillales</taxon>
        <taxon>Staphylococcaceae</taxon>
        <taxon>Macrococcoides</taxon>
    </lineage>
</organism>
<protein>
    <recommendedName>
        <fullName evidence="2">proline dehydrogenase</fullName>
        <ecNumber evidence="2">1.5.5.2</ecNumber>
    </recommendedName>
</protein>
<dbReference type="InterPro" id="IPR029041">
    <property type="entry name" value="FAD-linked_oxidoreductase-like"/>
</dbReference>
<evidence type="ECO:0000313" key="13">
    <source>
        <dbReference type="Proteomes" id="UP000194154"/>
    </source>
</evidence>